<evidence type="ECO:0000256" key="1">
    <source>
        <dbReference type="SAM" id="Phobius"/>
    </source>
</evidence>
<dbReference type="EMBL" id="BART01029596">
    <property type="protein sequence ID" value="GAH08610.1"/>
    <property type="molecule type" value="Genomic_DNA"/>
</dbReference>
<evidence type="ECO:0000313" key="2">
    <source>
        <dbReference type="EMBL" id="GAH08610.1"/>
    </source>
</evidence>
<reference evidence="2" key="1">
    <citation type="journal article" date="2014" name="Front. Microbiol.">
        <title>High frequency of phylogenetically diverse reductive dehalogenase-homologous genes in deep subseafloor sedimentary metagenomes.</title>
        <authorList>
            <person name="Kawai M."/>
            <person name="Futagami T."/>
            <person name="Toyoda A."/>
            <person name="Takaki Y."/>
            <person name="Nishi S."/>
            <person name="Hori S."/>
            <person name="Arai W."/>
            <person name="Tsubouchi T."/>
            <person name="Morono Y."/>
            <person name="Uchiyama I."/>
            <person name="Ito T."/>
            <person name="Fujiyama A."/>
            <person name="Inagaki F."/>
            <person name="Takami H."/>
        </authorList>
    </citation>
    <scope>NUCLEOTIDE SEQUENCE</scope>
    <source>
        <strain evidence="2">Expedition CK06-06</strain>
    </source>
</reference>
<accession>X1DK09</accession>
<dbReference type="AlphaFoldDB" id="X1DK09"/>
<comment type="caution">
    <text evidence="2">The sequence shown here is derived from an EMBL/GenBank/DDBJ whole genome shotgun (WGS) entry which is preliminary data.</text>
</comment>
<organism evidence="2">
    <name type="scientific">marine sediment metagenome</name>
    <dbReference type="NCBI Taxonomy" id="412755"/>
    <lineage>
        <taxon>unclassified sequences</taxon>
        <taxon>metagenomes</taxon>
        <taxon>ecological metagenomes</taxon>
    </lineage>
</organism>
<keyword evidence="1" id="KW-0812">Transmembrane</keyword>
<feature type="transmembrane region" description="Helical" evidence="1">
    <location>
        <begin position="143"/>
        <end position="166"/>
    </location>
</feature>
<name>X1DK09_9ZZZZ</name>
<gene>
    <name evidence="2" type="ORF">S01H4_51886</name>
</gene>
<proteinExistence type="predicted"/>
<protein>
    <submittedName>
        <fullName evidence="2">Uncharacterized protein</fullName>
    </submittedName>
</protein>
<sequence>MAFLNQGGGYQYESSENYTNLGYIPGGPVGLLNFAEAPRQVMPYDLDGNAAWYSPPLKGISSLSDFDLVVVATENPDRARSWVEQVQPKLGNTPIILVVSRQAEPLVRPYYGSEPSQIQGLVSGFGVDAYYSSSNARAGFSSMYWSSLNLALIMGGLLMLIGAVIYTGKSLNTRKPE</sequence>
<keyword evidence="1" id="KW-0472">Membrane</keyword>
<keyword evidence="1" id="KW-1133">Transmembrane helix</keyword>